<evidence type="ECO:0000313" key="15">
    <source>
        <dbReference type="Proteomes" id="UP000016924"/>
    </source>
</evidence>
<feature type="region of interest" description="Disordered" evidence="12">
    <location>
        <begin position="764"/>
        <end position="973"/>
    </location>
</feature>
<dbReference type="GO" id="GO:0005524">
    <property type="term" value="F:ATP binding"/>
    <property type="evidence" value="ECO:0007669"/>
    <property type="project" value="UniProtKB-UniRule"/>
</dbReference>
<evidence type="ECO:0000256" key="2">
    <source>
        <dbReference type="ARBA" id="ARBA00012172"/>
    </source>
</evidence>
<dbReference type="HOGENOM" id="CLU_004312_0_3_1"/>
<feature type="domain" description="PIPK" evidence="13">
    <location>
        <begin position="322"/>
        <end position="734"/>
    </location>
</feature>
<evidence type="ECO:0000256" key="5">
    <source>
        <dbReference type="ARBA" id="ARBA00022741"/>
    </source>
</evidence>
<feature type="compositionally biased region" description="Basic and acidic residues" evidence="12">
    <location>
        <begin position="846"/>
        <end position="855"/>
    </location>
</feature>
<keyword evidence="4 11" id="KW-0808">Transferase</keyword>
<keyword evidence="7 11" id="KW-0067">ATP-binding</keyword>
<reference evidence="15" key="1">
    <citation type="submission" date="2012-06" db="EMBL/GenBank/DDBJ databases">
        <title>The genome sequence of Coniosporium apollinis CBS 100218.</title>
        <authorList>
            <consortium name="The Broad Institute Genome Sequencing Platform"/>
            <person name="Cuomo C."/>
            <person name="Gorbushina A."/>
            <person name="Noack S."/>
            <person name="Walker B."/>
            <person name="Young S.K."/>
            <person name="Zeng Q."/>
            <person name="Gargeya S."/>
            <person name="Fitzgerald M."/>
            <person name="Haas B."/>
            <person name="Abouelleil A."/>
            <person name="Alvarado L."/>
            <person name="Arachchi H.M."/>
            <person name="Berlin A.M."/>
            <person name="Chapman S.B."/>
            <person name="Goldberg J."/>
            <person name="Griggs A."/>
            <person name="Gujja S."/>
            <person name="Hansen M."/>
            <person name="Howarth C."/>
            <person name="Imamovic A."/>
            <person name="Larimer J."/>
            <person name="McCowan C."/>
            <person name="Montmayeur A."/>
            <person name="Murphy C."/>
            <person name="Neiman D."/>
            <person name="Pearson M."/>
            <person name="Priest M."/>
            <person name="Roberts A."/>
            <person name="Saif S."/>
            <person name="Shea T."/>
            <person name="Sisk P."/>
            <person name="Sykes S."/>
            <person name="Wortman J."/>
            <person name="Nusbaum C."/>
            <person name="Birren B."/>
        </authorList>
    </citation>
    <scope>NUCLEOTIDE SEQUENCE [LARGE SCALE GENOMIC DNA]</scope>
    <source>
        <strain evidence="15">CBS 100218</strain>
    </source>
</reference>
<evidence type="ECO:0000256" key="11">
    <source>
        <dbReference type="PROSITE-ProRule" id="PRU00781"/>
    </source>
</evidence>
<feature type="compositionally biased region" description="Polar residues" evidence="12">
    <location>
        <begin position="159"/>
        <end position="169"/>
    </location>
</feature>
<comment type="catalytic activity">
    <reaction evidence="1">
        <text>a 1,2-diacyl-sn-glycero-3-phospho-(1D-myo-inositol 4-phosphate) + ATP = a 1,2-diacyl-sn-glycero-3-phospho-(1D-myo-inositol-4,5-bisphosphate) + ADP + H(+)</text>
        <dbReference type="Rhea" id="RHEA:14425"/>
        <dbReference type="ChEBI" id="CHEBI:15378"/>
        <dbReference type="ChEBI" id="CHEBI:30616"/>
        <dbReference type="ChEBI" id="CHEBI:58178"/>
        <dbReference type="ChEBI" id="CHEBI:58456"/>
        <dbReference type="ChEBI" id="CHEBI:456216"/>
        <dbReference type="EC" id="2.7.1.68"/>
    </reaction>
</comment>
<dbReference type="PROSITE" id="PS51455">
    <property type="entry name" value="PIPK"/>
    <property type="match status" value="1"/>
</dbReference>
<dbReference type="InterPro" id="IPR027483">
    <property type="entry name" value="PInositol-4-P-4/5-kinase_C_sf"/>
</dbReference>
<accession>R7Z4K7</accession>
<evidence type="ECO:0000256" key="3">
    <source>
        <dbReference type="ARBA" id="ARBA00022553"/>
    </source>
</evidence>
<evidence type="ECO:0000259" key="13">
    <source>
        <dbReference type="PROSITE" id="PS51455"/>
    </source>
</evidence>
<dbReference type="STRING" id="1168221.R7Z4K7"/>
<dbReference type="GO" id="GO:0046854">
    <property type="term" value="P:phosphatidylinositol phosphate biosynthetic process"/>
    <property type="evidence" value="ECO:0007669"/>
    <property type="project" value="UniProtKB-ARBA"/>
</dbReference>
<feature type="compositionally biased region" description="Polar residues" evidence="12">
    <location>
        <begin position="231"/>
        <end position="260"/>
    </location>
</feature>
<dbReference type="InterPro" id="IPR023610">
    <property type="entry name" value="PInositol-4/5-P-5/4-kinase"/>
</dbReference>
<evidence type="ECO:0000256" key="4">
    <source>
        <dbReference type="ARBA" id="ARBA00022679"/>
    </source>
</evidence>
<feature type="compositionally biased region" description="Low complexity" evidence="12">
    <location>
        <begin position="77"/>
        <end position="89"/>
    </location>
</feature>
<feature type="region of interest" description="Disordered" evidence="12">
    <location>
        <begin position="1"/>
        <end position="106"/>
    </location>
</feature>
<evidence type="ECO:0000256" key="7">
    <source>
        <dbReference type="ARBA" id="ARBA00022840"/>
    </source>
</evidence>
<feature type="compositionally biased region" description="Low complexity" evidence="12">
    <location>
        <begin position="148"/>
        <end position="158"/>
    </location>
</feature>
<dbReference type="PANTHER" id="PTHR23086:SF8">
    <property type="entry name" value="PHOSPHATIDYLINOSITOL 5-PHOSPHATE 4-KINASE, ISOFORM A"/>
    <property type="match status" value="1"/>
</dbReference>
<dbReference type="GeneID" id="19905528"/>
<feature type="region of interest" description="Disordered" evidence="12">
    <location>
        <begin position="142"/>
        <end position="271"/>
    </location>
</feature>
<dbReference type="AlphaFoldDB" id="R7Z4K7"/>
<dbReference type="EMBL" id="JH767603">
    <property type="protein sequence ID" value="EON68959.1"/>
    <property type="molecule type" value="Genomic_DNA"/>
</dbReference>
<evidence type="ECO:0000256" key="9">
    <source>
        <dbReference type="ARBA" id="ARBA00080374"/>
    </source>
</evidence>
<dbReference type="Gene3D" id="3.30.800.10">
    <property type="entry name" value="Phosphatidylinositol Phosphate Kinase II Beta"/>
    <property type="match status" value="1"/>
</dbReference>
<evidence type="ECO:0000256" key="10">
    <source>
        <dbReference type="ARBA" id="ARBA00082306"/>
    </source>
</evidence>
<evidence type="ECO:0000256" key="8">
    <source>
        <dbReference type="ARBA" id="ARBA00078403"/>
    </source>
</evidence>
<dbReference type="eggNOG" id="KOG0229">
    <property type="taxonomic scope" value="Eukaryota"/>
</dbReference>
<feature type="compositionally biased region" description="Basic and acidic residues" evidence="12">
    <location>
        <begin position="890"/>
        <end position="901"/>
    </location>
</feature>
<dbReference type="GO" id="GO:0016308">
    <property type="term" value="F:1-phosphatidylinositol-4-phosphate 5-kinase activity"/>
    <property type="evidence" value="ECO:0007669"/>
    <property type="project" value="UniProtKB-EC"/>
</dbReference>
<evidence type="ECO:0000313" key="14">
    <source>
        <dbReference type="EMBL" id="EON68959.1"/>
    </source>
</evidence>
<feature type="compositionally biased region" description="Basic and acidic residues" evidence="12">
    <location>
        <begin position="951"/>
        <end position="973"/>
    </location>
</feature>
<organism evidence="14 15">
    <name type="scientific">Coniosporium apollinis (strain CBS 100218)</name>
    <name type="common">Rock-inhabiting black yeast</name>
    <dbReference type="NCBI Taxonomy" id="1168221"/>
    <lineage>
        <taxon>Eukaryota</taxon>
        <taxon>Fungi</taxon>
        <taxon>Dikarya</taxon>
        <taxon>Ascomycota</taxon>
        <taxon>Pezizomycotina</taxon>
        <taxon>Dothideomycetes</taxon>
        <taxon>Dothideomycetes incertae sedis</taxon>
        <taxon>Coniosporium</taxon>
    </lineage>
</organism>
<dbReference type="GO" id="GO:0005886">
    <property type="term" value="C:plasma membrane"/>
    <property type="evidence" value="ECO:0007669"/>
    <property type="project" value="TreeGrafter"/>
</dbReference>
<dbReference type="Gene3D" id="3.30.810.10">
    <property type="entry name" value="2-Layer Sandwich"/>
    <property type="match status" value="1"/>
</dbReference>
<dbReference type="OMA" id="FATAYNM"/>
<proteinExistence type="predicted"/>
<dbReference type="SUPFAM" id="SSF56104">
    <property type="entry name" value="SAICAR synthase-like"/>
    <property type="match status" value="1"/>
</dbReference>
<dbReference type="RefSeq" id="XP_007784276.1">
    <property type="nucleotide sequence ID" value="XM_007786086.1"/>
</dbReference>
<evidence type="ECO:0000256" key="1">
    <source>
        <dbReference type="ARBA" id="ARBA00000444"/>
    </source>
</evidence>
<evidence type="ECO:0000256" key="6">
    <source>
        <dbReference type="ARBA" id="ARBA00022777"/>
    </source>
</evidence>
<name>R7Z4K7_CONA1</name>
<evidence type="ECO:0000256" key="12">
    <source>
        <dbReference type="SAM" id="MobiDB-lite"/>
    </source>
</evidence>
<keyword evidence="3" id="KW-0597">Phosphoprotein</keyword>
<keyword evidence="5 11" id="KW-0547">Nucleotide-binding</keyword>
<dbReference type="Pfam" id="PF01504">
    <property type="entry name" value="PIP5K"/>
    <property type="match status" value="1"/>
</dbReference>
<dbReference type="Proteomes" id="UP000016924">
    <property type="component" value="Unassembled WGS sequence"/>
</dbReference>
<keyword evidence="15" id="KW-1185">Reference proteome</keyword>
<dbReference type="InterPro" id="IPR027484">
    <property type="entry name" value="PInositol-4-P-5-kinase_N"/>
</dbReference>
<dbReference type="OrthoDB" id="20783at2759"/>
<dbReference type="FunFam" id="3.30.800.10:FF:000009">
    <property type="entry name" value="Phosphatidylinositol 4-phosphate 5-kinase its3"/>
    <property type="match status" value="1"/>
</dbReference>
<dbReference type="PANTHER" id="PTHR23086">
    <property type="entry name" value="PHOSPHATIDYLINOSITOL-4-PHOSPHATE 5-KINASE"/>
    <property type="match status" value="1"/>
</dbReference>
<protein>
    <recommendedName>
        <fullName evidence="2">1-phosphatidylinositol-4-phosphate 5-kinase</fullName>
        <ecNumber evidence="2">2.7.1.68</ecNumber>
    </recommendedName>
    <alternativeName>
        <fullName evidence="10">1-phosphatidylinositol 4-phosphate kinase</fullName>
    </alternativeName>
    <alternativeName>
        <fullName evidence="8">Diphosphoinositide kinase</fullName>
    </alternativeName>
    <alternativeName>
        <fullName evidence="9">PIP5K</fullName>
    </alternativeName>
</protein>
<keyword evidence="6 11" id="KW-0418">Kinase</keyword>
<dbReference type="InterPro" id="IPR002498">
    <property type="entry name" value="PInositol-4-P-4/5-kinase_core"/>
</dbReference>
<sequence length="973" mass="108882">MPSFLAEDPDRTAFTSSGSSYSHVGRKSGDRPSPFDTVPPAKEQPNGVLPNGVNGSIHSLPNGRPPSERDRTVSRKSSSTSIATGRSSGVENQEKRSDISGMNGVGRLATRDEGYFATKGTVKEHRLCATEVKLAAPVANDGTLEPKPVLVSPSVPLSTEASHSSSNGGVPQPPPSNLAESSLRVPRSPHRLSSPPAFIHPPTSGLGLAPTASHQHPGRLQHRHTLEVPKVSTSSRASRDLPNSSEDVVSATGRFSPNTPTKRRGSMTLARRTTRSIHSDMHLDEVLQDEDAARWTEHIRQKRASAKRKREEEKDDDRVVVGTKVDQNHVNWVTAYNMLTGIRFTVSRTNAKMDRELTDADFKARHKFSFDITGNELTPSAKYDFKFKDYAPWVFRHLRANFGLDPADYLMSLTSKYILSELGSPGKSGSFFYFSRDYKYIIKTIHHAEHKFLRKILRDYYDHVRANPDTLLSQFYGLHRVKIPYGRKIHFVVMNNLFPPHRDIHRTFDLKGSTIGRDFKEEDLEKNPRATLKDLNWLRRNLHLEFGPTKKKMFLDQINKDVELLKRLKIMDYSLLVGIHDLERGNEENLRDKTLQVFQPGGEDADDPPQANVLTRTPSKLENARKAKELRQIIKSQKPIPLDQSTSRMPDEVEQQPNRSYFYADDGGFRATHEDDSPGEEIYYLGVIDCLTYYSLVKRTEHFLKGLTNTESQISAIPPHRYGERFVRFISGITKTRERAELEKAAQASGQVLVDTQDGTVSLSPIDDPKLAGINMHRTPTDRVMEKAERQAEKSRRHMRGSEEDVPERTLVAVRSPSLERGDGVGYSLPVVEEAAESASTGGRSGESRERERETPPLPPLPAADGNAEGGGLQGRTSMGQQPPPTPPKDVGEWDASEKRPRTPPKNFGYRSSHEAPPTPPKDDRGRKRHKLLPRDPPMTVVAEGITMSPDRVKESMREGGLRVDTRVSRTVV</sequence>
<feature type="compositionally biased region" description="Basic and acidic residues" evidence="12">
    <location>
        <begin position="779"/>
        <end position="794"/>
    </location>
</feature>
<dbReference type="EC" id="2.7.1.68" evidence="2"/>
<dbReference type="CDD" id="cd17303">
    <property type="entry name" value="PIPKc_PIP5K_yeast_like"/>
    <property type="match status" value="1"/>
</dbReference>
<feature type="compositionally biased region" description="Polar residues" evidence="12">
    <location>
        <begin position="13"/>
        <end position="22"/>
    </location>
</feature>
<dbReference type="SMART" id="SM00330">
    <property type="entry name" value="PIPKc"/>
    <property type="match status" value="1"/>
</dbReference>
<gene>
    <name evidence="14" type="ORF">W97_08217</name>
</gene>